<gene>
    <name evidence="3" type="ORF">B0I35DRAFT_474452</name>
</gene>
<dbReference type="EMBL" id="JAGPNK010000002">
    <property type="protein sequence ID" value="KAH7325707.1"/>
    <property type="molecule type" value="Genomic_DNA"/>
</dbReference>
<name>A0A8K0T431_9HYPO</name>
<evidence type="ECO:0000313" key="4">
    <source>
        <dbReference type="Proteomes" id="UP000813444"/>
    </source>
</evidence>
<accession>A0A8K0T431</accession>
<protein>
    <submittedName>
        <fullName evidence="3">Uncharacterized protein</fullName>
    </submittedName>
</protein>
<sequence>MGRTSRRLQVPTPGITHDPSSSSFRARLLGSDDTLALQQTPPPAPDPQENHVSRQLRSWLTLEDEHSVGYGKSDSVEEAPLISQLREMLIETGLEIHSAAIDALVKNHGEIEAKIDDFARQYTPVIDETEALYSNIVYPLSATLCHSDTKPRATIATHLSNEACFKEREHVLRQLQSGGSVNEQGENEKARSELEALQKQAQALKRDKMRKLDQIEAEFKQQWQAETVKMMQTWAE</sequence>
<dbReference type="Proteomes" id="UP000813444">
    <property type="component" value="Unassembled WGS sequence"/>
</dbReference>
<keyword evidence="1" id="KW-0175">Coiled coil</keyword>
<organism evidence="3 4">
    <name type="scientific">Stachybotrys elegans</name>
    <dbReference type="NCBI Taxonomy" id="80388"/>
    <lineage>
        <taxon>Eukaryota</taxon>
        <taxon>Fungi</taxon>
        <taxon>Dikarya</taxon>
        <taxon>Ascomycota</taxon>
        <taxon>Pezizomycotina</taxon>
        <taxon>Sordariomycetes</taxon>
        <taxon>Hypocreomycetidae</taxon>
        <taxon>Hypocreales</taxon>
        <taxon>Stachybotryaceae</taxon>
        <taxon>Stachybotrys</taxon>
    </lineage>
</organism>
<proteinExistence type="predicted"/>
<dbReference type="OrthoDB" id="4869153at2759"/>
<dbReference type="AlphaFoldDB" id="A0A8K0T431"/>
<evidence type="ECO:0000256" key="2">
    <source>
        <dbReference type="SAM" id="MobiDB-lite"/>
    </source>
</evidence>
<evidence type="ECO:0000313" key="3">
    <source>
        <dbReference type="EMBL" id="KAH7325707.1"/>
    </source>
</evidence>
<feature type="region of interest" description="Disordered" evidence="2">
    <location>
        <begin position="1"/>
        <end position="53"/>
    </location>
</feature>
<evidence type="ECO:0000256" key="1">
    <source>
        <dbReference type="SAM" id="Coils"/>
    </source>
</evidence>
<keyword evidence="4" id="KW-1185">Reference proteome</keyword>
<comment type="caution">
    <text evidence="3">The sequence shown here is derived from an EMBL/GenBank/DDBJ whole genome shotgun (WGS) entry which is preliminary data.</text>
</comment>
<reference evidence="3" key="1">
    <citation type="journal article" date="2021" name="Nat. Commun.">
        <title>Genetic determinants of endophytism in the Arabidopsis root mycobiome.</title>
        <authorList>
            <person name="Mesny F."/>
            <person name="Miyauchi S."/>
            <person name="Thiergart T."/>
            <person name="Pickel B."/>
            <person name="Atanasova L."/>
            <person name="Karlsson M."/>
            <person name="Huettel B."/>
            <person name="Barry K.W."/>
            <person name="Haridas S."/>
            <person name="Chen C."/>
            <person name="Bauer D."/>
            <person name="Andreopoulos W."/>
            <person name="Pangilinan J."/>
            <person name="LaButti K."/>
            <person name="Riley R."/>
            <person name="Lipzen A."/>
            <person name="Clum A."/>
            <person name="Drula E."/>
            <person name="Henrissat B."/>
            <person name="Kohler A."/>
            <person name="Grigoriev I.V."/>
            <person name="Martin F.M."/>
            <person name="Hacquard S."/>
        </authorList>
    </citation>
    <scope>NUCLEOTIDE SEQUENCE</scope>
    <source>
        <strain evidence="3">MPI-CAGE-CH-0235</strain>
    </source>
</reference>
<feature type="coiled-coil region" evidence="1">
    <location>
        <begin position="180"/>
        <end position="218"/>
    </location>
</feature>